<reference evidence="3" key="1">
    <citation type="journal article" date="2019" name="Int. J. Syst. Evol. Microbiol.">
        <title>The Global Catalogue of Microorganisms (GCM) 10K type strain sequencing project: providing services to taxonomists for standard genome sequencing and annotation.</title>
        <authorList>
            <consortium name="The Broad Institute Genomics Platform"/>
            <consortium name="The Broad Institute Genome Sequencing Center for Infectious Disease"/>
            <person name="Wu L."/>
            <person name="Ma J."/>
        </authorList>
    </citation>
    <scope>NUCLEOTIDE SEQUENCE [LARGE SCALE GENOMIC DNA]</scope>
    <source>
        <strain evidence="3">CGMCC 4.7680</strain>
    </source>
</reference>
<keyword evidence="3" id="KW-1185">Reference proteome</keyword>
<proteinExistence type="predicted"/>
<dbReference type="Proteomes" id="UP000649955">
    <property type="component" value="Unassembled WGS sequence"/>
</dbReference>
<evidence type="ECO:0000256" key="1">
    <source>
        <dbReference type="SAM" id="MobiDB-lite"/>
    </source>
</evidence>
<feature type="region of interest" description="Disordered" evidence="1">
    <location>
        <begin position="1"/>
        <end position="47"/>
    </location>
</feature>
<accession>A0ABQ3KMF9</accession>
<sequence>MENDLVRAGNGLRRSIPGPRDRISPVSTSGPARADGGQSGHGIQAAKQRDVIAERILADPPGKLVDVRRNGKLGIECRRAFATAVIGTPQHVPPPAG</sequence>
<comment type="caution">
    <text evidence="2">The sequence shown here is derived from an EMBL/GenBank/DDBJ whole genome shotgun (WGS) entry which is preliminary data.</text>
</comment>
<evidence type="ECO:0000313" key="3">
    <source>
        <dbReference type="Proteomes" id="UP000649955"/>
    </source>
</evidence>
<name>A0ABQ3KMF9_9PSEU</name>
<evidence type="ECO:0008006" key="4">
    <source>
        <dbReference type="Google" id="ProtNLM"/>
    </source>
</evidence>
<evidence type="ECO:0000313" key="2">
    <source>
        <dbReference type="EMBL" id="GHG30956.1"/>
    </source>
</evidence>
<gene>
    <name evidence="2" type="ORF">GCM10017567_58700</name>
</gene>
<dbReference type="EMBL" id="BNAW01000032">
    <property type="protein sequence ID" value="GHG30956.1"/>
    <property type="molecule type" value="Genomic_DNA"/>
</dbReference>
<protein>
    <recommendedName>
        <fullName evidence="4">Transposase</fullName>
    </recommendedName>
</protein>
<organism evidence="2 3">
    <name type="scientific">Amycolatopsis bullii</name>
    <dbReference type="NCBI Taxonomy" id="941987"/>
    <lineage>
        <taxon>Bacteria</taxon>
        <taxon>Bacillati</taxon>
        <taxon>Actinomycetota</taxon>
        <taxon>Actinomycetes</taxon>
        <taxon>Pseudonocardiales</taxon>
        <taxon>Pseudonocardiaceae</taxon>
        <taxon>Amycolatopsis</taxon>
    </lineage>
</organism>